<keyword evidence="1" id="KW-0732">Signal</keyword>
<name>A0A4Q2RU56_9ACTN</name>
<sequence>MPKPEAPPTRSRHALARTLAPVAVLAVLAVPGSSSASAADVAGADDRAAGRPASCAEASVDPADFPRVVPLPQGEYTVRGYLRSRCRHLLDLAMEVDDLGPEQSHLVQRLTAKRFRDVTSTSRTVEVDTGPDTEPELREEFKVRARGHGYRVRIELSFVGAAPRWSGTALVRYVVRPLG</sequence>
<accession>A0A4Q2RU56</accession>
<organism evidence="2 3">
    <name type="scientific">Nocardioides oleivorans</name>
    <dbReference type="NCBI Taxonomy" id="273676"/>
    <lineage>
        <taxon>Bacteria</taxon>
        <taxon>Bacillati</taxon>
        <taxon>Actinomycetota</taxon>
        <taxon>Actinomycetes</taxon>
        <taxon>Propionibacteriales</taxon>
        <taxon>Nocardioidaceae</taxon>
        <taxon>Nocardioides</taxon>
    </lineage>
</organism>
<protein>
    <submittedName>
        <fullName evidence="2">Uncharacterized protein</fullName>
    </submittedName>
</protein>
<comment type="caution">
    <text evidence="2">The sequence shown here is derived from an EMBL/GenBank/DDBJ whole genome shotgun (WGS) entry which is preliminary data.</text>
</comment>
<gene>
    <name evidence="2" type="ORF">EUA93_18620</name>
</gene>
<dbReference type="RefSeq" id="WP_129401852.1">
    <property type="nucleotide sequence ID" value="NZ_SDWT01000003.1"/>
</dbReference>
<dbReference type="EMBL" id="SDWT01000003">
    <property type="protein sequence ID" value="RYB90953.1"/>
    <property type="molecule type" value="Genomic_DNA"/>
</dbReference>
<keyword evidence="3" id="KW-1185">Reference proteome</keyword>
<evidence type="ECO:0000313" key="2">
    <source>
        <dbReference type="EMBL" id="RYB90953.1"/>
    </source>
</evidence>
<dbReference type="Proteomes" id="UP000294071">
    <property type="component" value="Unassembled WGS sequence"/>
</dbReference>
<evidence type="ECO:0000313" key="3">
    <source>
        <dbReference type="Proteomes" id="UP000294071"/>
    </source>
</evidence>
<feature type="chain" id="PRO_5020821738" evidence="1">
    <location>
        <begin position="39"/>
        <end position="179"/>
    </location>
</feature>
<reference evidence="2 3" key="1">
    <citation type="submission" date="2019-01" db="EMBL/GenBank/DDBJ databases">
        <title>Novel species of Nocardioides.</title>
        <authorList>
            <person name="Liu Q."/>
            <person name="Xin Y.-H."/>
        </authorList>
    </citation>
    <scope>NUCLEOTIDE SEQUENCE [LARGE SCALE GENOMIC DNA]</scope>
    <source>
        <strain evidence="2 3">CGMCC 4.6882</strain>
    </source>
</reference>
<feature type="signal peptide" evidence="1">
    <location>
        <begin position="1"/>
        <end position="38"/>
    </location>
</feature>
<dbReference type="AlphaFoldDB" id="A0A4Q2RU56"/>
<proteinExistence type="predicted"/>
<evidence type="ECO:0000256" key="1">
    <source>
        <dbReference type="SAM" id="SignalP"/>
    </source>
</evidence>